<dbReference type="InterPro" id="IPR058540">
    <property type="entry name" value="Ig_TPPC8_3rd"/>
</dbReference>
<dbReference type="InterPro" id="IPR057651">
    <property type="entry name" value="Ig_TPPC8_C"/>
</dbReference>
<dbReference type="EMBL" id="CAJPWZ010000167">
    <property type="protein sequence ID" value="CAG2187391.1"/>
    <property type="molecule type" value="Genomic_DNA"/>
</dbReference>
<dbReference type="PANTHER" id="PTHR12975:SF6">
    <property type="entry name" value="TRAFFICKING PROTEIN PARTICLE COMPLEX SUBUNIT 8"/>
    <property type="match status" value="1"/>
</dbReference>
<dbReference type="Pfam" id="PF24542">
    <property type="entry name" value="Ig_TPPC8_C"/>
    <property type="match status" value="1"/>
</dbReference>
<evidence type="ECO:0000313" key="7">
    <source>
        <dbReference type="Proteomes" id="UP000683360"/>
    </source>
</evidence>
<evidence type="ECO:0000259" key="5">
    <source>
        <dbReference type="Pfam" id="PF24546"/>
    </source>
</evidence>
<evidence type="ECO:0000313" key="6">
    <source>
        <dbReference type="EMBL" id="CAG2187391.1"/>
    </source>
</evidence>
<gene>
    <name evidence="6" type="ORF">MEDL_2856</name>
</gene>
<dbReference type="OrthoDB" id="203724at2759"/>
<dbReference type="Pfam" id="PF24544">
    <property type="entry name" value="Ig_TPPC8_2nd"/>
    <property type="match status" value="1"/>
</dbReference>
<feature type="domain" description="TPPC8 third Ig-like" evidence="5">
    <location>
        <begin position="1079"/>
        <end position="1269"/>
    </location>
</feature>
<proteinExistence type="predicted"/>
<dbReference type="GO" id="GO:1990072">
    <property type="term" value="C:TRAPPIII protein complex"/>
    <property type="evidence" value="ECO:0007669"/>
    <property type="project" value="TreeGrafter"/>
</dbReference>
<reference evidence="6" key="1">
    <citation type="submission" date="2021-03" db="EMBL/GenBank/DDBJ databases">
        <authorList>
            <person name="Bekaert M."/>
        </authorList>
    </citation>
    <scope>NUCLEOTIDE SEQUENCE</scope>
</reference>
<evidence type="ECO:0000259" key="3">
    <source>
        <dbReference type="Pfam" id="PF24544"/>
    </source>
</evidence>
<keyword evidence="7" id="KW-1185">Reference proteome</keyword>
<dbReference type="Pfam" id="PF24545">
    <property type="entry name" value="Ig_TPPC8_1st"/>
    <property type="match status" value="1"/>
</dbReference>
<dbReference type="Pfam" id="PF24546">
    <property type="entry name" value="Ig_TPPC8_3rd"/>
    <property type="match status" value="1"/>
</dbReference>
<protein>
    <submittedName>
        <fullName evidence="6">TRAPPC8</fullName>
    </submittedName>
</protein>
<feature type="domain" description="TPPC8 second Ig-like" evidence="3">
    <location>
        <begin position="951"/>
        <end position="1076"/>
    </location>
</feature>
<dbReference type="Pfam" id="PF12739">
    <property type="entry name" value="TRAPPC-Trs85"/>
    <property type="match status" value="1"/>
</dbReference>
<dbReference type="InterPro" id="IPR058538">
    <property type="entry name" value="Ig_TPPC8_2nd"/>
</dbReference>
<dbReference type="PANTHER" id="PTHR12975">
    <property type="entry name" value="TRANSPORT PROTEIN TRAPP"/>
    <property type="match status" value="1"/>
</dbReference>
<feature type="domain" description="TPPC8 first Ig-like" evidence="4">
    <location>
        <begin position="734"/>
        <end position="950"/>
    </location>
</feature>
<feature type="region of interest" description="Disordered" evidence="1">
    <location>
        <begin position="342"/>
        <end position="365"/>
    </location>
</feature>
<dbReference type="InterPro" id="IPR024420">
    <property type="entry name" value="TRAPP_III_complex_Trs85"/>
</dbReference>
<dbReference type="Proteomes" id="UP000683360">
    <property type="component" value="Unassembled WGS sequence"/>
</dbReference>
<name>A0A8S3PUG0_MYTED</name>
<sequence length="1463" mass="164294">MAQCKQNAQEFVQNTFNPHVAVLCSRDAEVLCQKNNLTFVELVQPFCRLTSEVHIRDPNNVPHTIRHLKITMRDMSATLPQQSVAKKILNDIVAGAQPQLVEGNRGNVVSVGNYDLQLTSTTPWFEAYREKFLQMLPPSDHDFLNHCLGCVFVVSSGHTDPLSMFNSLVNQQSTQQTQNPSKIPRWFCPGTLRYYVLLHDVIEGEDAKADAIYQSMKSTYGANVCHLLNINSRSIHTAESLKTDNNLPDPWSQFLNKNNTEQPVKKQQKTRYFIAWEGADYDIANGSGADDAGFPSKVTEGNIDQTSVTDSMMADLSDTGDAASSGSSDLFDHPLSLMDHSSNSINHIDDQLSPDGTSSPESRHGMCLTTSDQDRLKIFIHEFCVRALIPWAEKHMRILNDQLTSRKGIHRSLFSATKKWFGGNKPVNQAATNQNTTVVYTTEAPELQMRRLADLAFLFQMYDFAYRTYHTAKRDFNNDHAWLHYAGALEMACIAMFMDPQEQKYPFHYMESAIQTYLQTQLRISILPMKKVNLHKPCFSAGAEKLNKHLLHIPRNPLYAARATVVSTEALKSRRMYHEAALQFIKLTSEDSDLRSALLLEQAAHCYINMEVPKVRKYSFHMILAGHRFSKAGQRKHSLRSYSQALQVYKGKGWALAEDHINFTLGRQSFNLKHLENATAAFKHLLTENSKQTAGQQGAFFREYLFVYKQLLTQEAGELVSDKVAVSGVWFDHSECNHPRWTQMEERLVSSANNGFLPPTFRPTLQVFTNKTNNKYNPVGFVGESIVVEAQLVNPLKVMLMLTEVSLLWTFLPALPGTEKPQLITNEVLSNVKNTLANEIIYTQVIDSVTLQANEQLPVQLVLVPHQTGELRIVGLAFHLGTAQTEGPKSSNTLYVRGKQKLEVQGPRLNNSKEEKASKMYGPDRRLDLVIQQEMPQLQVSFCNFPQTLLCGEVHAIMLQFTNIGSSPLHKLKVGSSSPEFFTLGSHGEIPKFPTVYQESSEVPNKSSSCEFNSKMTNIKSCVVDIALPNGVLQPKNTLSVPAWIRGNDIGGVHETHFMFYYEPIHSTPKPRYRLLRHTAVINTLESLSVRAVARRGNNSSQTGGTTGSCVVFCELENLSQVQAQRAHVKEVQINQVSCASDRWTIQHLSSQQKKSEIQVGSRETMQICLKAIRSPTNIESIKGKDCVLFSDVSFDNQQICSSLTPCADFYFCSKAKLSSDDTLGKTAGEFSDLKCAIQIGLTLVIIWKAFVINDTGEVQIRVGQHHVHIEKIDTIFTSYPIKDNSDTSNQGLTQGLTVIKPDPPPLKFIKTEEDEDENKKLDSEVTTQLVDISFSHKSNITHNFRTSRVCIVPVVVMLHNCSKVPVEVLIDTSKSPDRLNSRPENLLTNQAYPSHSSCFNWVSQTMTQLKIEPNQQKPVRLSAGFSKPGIFNLNRLSVFVTYTSDSSQMVLQKHNSPSVICQ</sequence>
<evidence type="ECO:0000259" key="4">
    <source>
        <dbReference type="Pfam" id="PF24545"/>
    </source>
</evidence>
<comment type="caution">
    <text evidence="6">The sequence shown here is derived from an EMBL/GenBank/DDBJ whole genome shotgun (WGS) entry which is preliminary data.</text>
</comment>
<dbReference type="InterPro" id="IPR058541">
    <property type="entry name" value="Ig_TPPC8_1st"/>
</dbReference>
<accession>A0A8S3PUG0</accession>
<evidence type="ECO:0000259" key="2">
    <source>
        <dbReference type="Pfam" id="PF24542"/>
    </source>
</evidence>
<feature type="domain" description="TPPC8 C-terminal Ig-like" evidence="2">
    <location>
        <begin position="1330"/>
        <end position="1442"/>
    </location>
</feature>
<evidence type="ECO:0000256" key="1">
    <source>
        <dbReference type="SAM" id="MobiDB-lite"/>
    </source>
</evidence>
<organism evidence="6 7">
    <name type="scientific">Mytilus edulis</name>
    <name type="common">Blue mussel</name>
    <dbReference type="NCBI Taxonomy" id="6550"/>
    <lineage>
        <taxon>Eukaryota</taxon>
        <taxon>Metazoa</taxon>
        <taxon>Spiralia</taxon>
        <taxon>Lophotrochozoa</taxon>
        <taxon>Mollusca</taxon>
        <taxon>Bivalvia</taxon>
        <taxon>Autobranchia</taxon>
        <taxon>Pteriomorphia</taxon>
        <taxon>Mytilida</taxon>
        <taxon>Mytiloidea</taxon>
        <taxon>Mytilidae</taxon>
        <taxon>Mytilinae</taxon>
        <taxon>Mytilus</taxon>
    </lineage>
</organism>